<organism evidence="10 11">
    <name type="scientific">Coemansia guatemalensis</name>
    <dbReference type="NCBI Taxonomy" id="2761395"/>
    <lineage>
        <taxon>Eukaryota</taxon>
        <taxon>Fungi</taxon>
        <taxon>Fungi incertae sedis</taxon>
        <taxon>Zoopagomycota</taxon>
        <taxon>Kickxellomycotina</taxon>
        <taxon>Kickxellomycetes</taxon>
        <taxon>Kickxellales</taxon>
        <taxon>Kickxellaceae</taxon>
        <taxon>Coemansia</taxon>
    </lineage>
</organism>
<dbReference type="Pfam" id="PF00096">
    <property type="entry name" value="zf-C2H2"/>
    <property type="match status" value="2"/>
</dbReference>
<keyword evidence="2" id="KW-0479">Metal-binding</keyword>
<dbReference type="PANTHER" id="PTHR40626:SF11">
    <property type="entry name" value="ZINC FINGER PROTEIN YPR022C"/>
    <property type="match status" value="1"/>
</dbReference>
<dbReference type="SMART" id="SM00355">
    <property type="entry name" value="ZnF_C2H2"/>
    <property type="match status" value="4"/>
</dbReference>
<feature type="compositionally biased region" description="Basic and acidic residues" evidence="8">
    <location>
        <begin position="136"/>
        <end position="148"/>
    </location>
</feature>
<dbReference type="FunFam" id="3.30.160.60:FF:000145">
    <property type="entry name" value="Zinc finger protein 574"/>
    <property type="match status" value="1"/>
</dbReference>
<dbReference type="GO" id="GO:0008270">
    <property type="term" value="F:zinc ion binding"/>
    <property type="evidence" value="ECO:0007669"/>
    <property type="project" value="UniProtKB-KW"/>
</dbReference>
<dbReference type="Proteomes" id="UP001140094">
    <property type="component" value="Unassembled WGS sequence"/>
</dbReference>
<keyword evidence="6" id="KW-0539">Nucleus</keyword>
<protein>
    <recommendedName>
        <fullName evidence="9">C2H2-type domain-containing protein</fullName>
    </recommendedName>
</protein>
<evidence type="ECO:0000313" key="10">
    <source>
        <dbReference type="EMBL" id="KAJ2804585.1"/>
    </source>
</evidence>
<dbReference type="Gene3D" id="3.30.160.60">
    <property type="entry name" value="Classic Zinc Finger"/>
    <property type="match status" value="4"/>
</dbReference>
<feature type="compositionally biased region" description="Polar residues" evidence="8">
    <location>
        <begin position="34"/>
        <end position="47"/>
    </location>
</feature>
<feature type="region of interest" description="Disordered" evidence="8">
    <location>
        <begin position="18"/>
        <end position="74"/>
    </location>
</feature>
<dbReference type="GO" id="GO:0000981">
    <property type="term" value="F:DNA-binding transcription factor activity, RNA polymerase II-specific"/>
    <property type="evidence" value="ECO:0007669"/>
    <property type="project" value="InterPro"/>
</dbReference>
<keyword evidence="11" id="KW-1185">Reference proteome</keyword>
<evidence type="ECO:0000259" key="9">
    <source>
        <dbReference type="PROSITE" id="PS50157"/>
    </source>
</evidence>
<dbReference type="AlphaFoldDB" id="A0A9W8LV06"/>
<comment type="subcellular location">
    <subcellularLocation>
        <location evidence="1">Nucleus</location>
    </subcellularLocation>
</comment>
<dbReference type="GO" id="GO:0000978">
    <property type="term" value="F:RNA polymerase II cis-regulatory region sequence-specific DNA binding"/>
    <property type="evidence" value="ECO:0007669"/>
    <property type="project" value="InterPro"/>
</dbReference>
<dbReference type="InterPro" id="IPR036236">
    <property type="entry name" value="Znf_C2H2_sf"/>
</dbReference>
<dbReference type="PROSITE" id="PS00028">
    <property type="entry name" value="ZINC_FINGER_C2H2_1"/>
    <property type="match status" value="4"/>
</dbReference>
<feature type="domain" description="C2H2-type" evidence="9">
    <location>
        <begin position="112"/>
        <end position="141"/>
    </location>
</feature>
<reference evidence="10" key="1">
    <citation type="submission" date="2022-07" db="EMBL/GenBank/DDBJ databases">
        <title>Phylogenomic reconstructions and comparative analyses of Kickxellomycotina fungi.</title>
        <authorList>
            <person name="Reynolds N.K."/>
            <person name="Stajich J.E."/>
            <person name="Barry K."/>
            <person name="Grigoriev I.V."/>
            <person name="Crous P."/>
            <person name="Smith M.E."/>
        </authorList>
    </citation>
    <scope>NUCLEOTIDE SEQUENCE</scope>
    <source>
        <strain evidence="10">NRRL 1565</strain>
    </source>
</reference>
<evidence type="ECO:0000313" key="11">
    <source>
        <dbReference type="Proteomes" id="UP001140094"/>
    </source>
</evidence>
<dbReference type="InterPro" id="IPR051059">
    <property type="entry name" value="VerF-like"/>
</dbReference>
<dbReference type="InterPro" id="IPR013087">
    <property type="entry name" value="Znf_C2H2_type"/>
</dbReference>
<name>A0A9W8LV06_9FUNG</name>
<dbReference type="SUPFAM" id="SSF57667">
    <property type="entry name" value="beta-beta-alpha zinc fingers"/>
    <property type="match status" value="2"/>
</dbReference>
<dbReference type="EMBL" id="JANBUO010000385">
    <property type="protein sequence ID" value="KAJ2804585.1"/>
    <property type="molecule type" value="Genomic_DNA"/>
</dbReference>
<keyword evidence="4 7" id="KW-0863">Zinc-finger</keyword>
<evidence type="ECO:0000256" key="3">
    <source>
        <dbReference type="ARBA" id="ARBA00022737"/>
    </source>
</evidence>
<dbReference type="PROSITE" id="PS50157">
    <property type="entry name" value="ZINC_FINGER_C2H2_2"/>
    <property type="match status" value="4"/>
</dbReference>
<gene>
    <name evidence="10" type="ORF">H4R20_002448</name>
</gene>
<evidence type="ECO:0000256" key="2">
    <source>
        <dbReference type="ARBA" id="ARBA00022723"/>
    </source>
</evidence>
<dbReference type="GO" id="GO:0032502">
    <property type="term" value="P:developmental process"/>
    <property type="evidence" value="ECO:0007669"/>
    <property type="project" value="UniProtKB-ARBA"/>
</dbReference>
<keyword evidence="5" id="KW-0862">Zinc</keyword>
<feature type="domain" description="C2H2-type" evidence="9">
    <location>
        <begin position="312"/>
        <end position="339"/>
    </location>
</feature>
<evidence type="ECO:0000256" key="6">
    <source>
        <dbReference type="ARBA" id="ARBA00023242"/>
    </source>
</evidence>
<dbReference type="GO" id="GO:0005634">
    <property type="term" value="C:nucleus"/>
    <property type="evidence" value="ECO:0007669"/>
    <property type="project" value="UniProtKB-SubCell"/>
</dbReference>
<evidence type="ECO:0000256" key="7">
    <source>
        <dbReference type="PROSITE-ProRule" id="PRU00042"/>
    </source>
</evidence>
<evidence type="ECO:0000256" key="8">
    <source>
        <dbReference type="SAM" id="MobiDB-lite"/>
    </source>
</evidence>
<feature type="region of interest" description="Disordered" evidence="8">
    <location>
        <begin position="130"/>
        <end position="174"/>
    </location>
</feature>
<evidence type="ECO:0000256" key="4">
    <source>
        <dbReference type="ARBA" id="ARBA00022771"/>
    </source>
</evidence>
<proteinExistence type="predicted"/>
<dbReference type="GO" id="GO:0000785">
    <property type="term" value="C:chromatin"/>
    <property type="evidence" value="ECO:0007669"/>
    <property type="project" value="TreeGrafter"/>
</dbReference>
<accession>A0A9W8LV06</accession>
<sequence>MLPSVRELLAFRDYNIEGQPLPSVSTDTSRRAAQPTSVTRQKSSSPEDSAPFGMRTIGPKQRPGRKAGSGDRYSASSIARQYRCGVHNCAALFKRPEHLKRHMLTHTQVRPFRCDARGCGKRFSRRDNYATHARKHESADAASTEHHCTSWPSQSPRLSPSSVSSRYAASDTAELSEDGSAIGVGSHTPQPPSAISSIFGLLNQDAPSTAAWADACGVDSQNTEPHSHDVEETPVASASAEPQSLRSLDLLAYATVHVNATSSSELQQQQLLQPSQRASVGPATPATAVEKAPPVTTVAMTASTAGDPSKPFMCSMCDSRFGRLEHVKRHQLVHTGERQFECPTCNKSFARKDNMVQHLRAHQRKSNSAIASA</sequence>
<feature type="compositionally biased region" description="Low complexity" evidence="8">
    <location>
        <begin position="150"/>
        <end position="165"/>
    </location>
</feature>
<evidence type="ECO:0000256" key="5">
    <source>
        <dbReference type="ARBA" id="ARBA00022833"/>
    </source>
</evidence>
<dbReference type="FunFam" id="3.30.160.60:FF:000202">
    <property type="entry name" value="Zinc finger protein 574"/>
    <property type="match status" value="1"/>
</dbReference>
<dbReference type="PANTHER" id="PTHR40626">
    <property type="entry name" value="MIP31509P"/>
    <property type="match status" value="1"/>
</dbReference>
<feature type="domain" description="C2H2-type" evidence="9">
    <location>
        <begin position="82"/>
        <end position="111"/>
    </location>
</feature>
<evidence type="ECO:0000256" key="1">
    <source>
        <dbReference type="ARBA" id="ARBA00004123"/>
    </source>
</evidence>
<dbReference type="OrthoDB" id="6365676at2759"/>
<feature type="domain" description="C2H2-type" evidence="9">
    <location>
        <begin position="340"/>
        <end position="367"/>
    </location>
</feature>
<keyword evidence="3" id="KW-0677">Repeat</keyword>
<comment type="caution">
    <text evidence="10">The sequence shown here is derived from an EMBL/GenBank/DDBJ whole genome shotgun (WGS) entry which is preliminary data.</text>
</comment>